<organism evidence="2 3">
    <name type="scientific">Oscillibacter valericigenes</name>
    <dbReference type="NCBI Taxonomy" id="351091"/>
    <lineage>
        <taxon>Bacteria</taxon>
        <taxon>Bacillati</taxon>
        <taxon>Bacillota</taxon>
        <taxon>Clostridia</taxon>
        <taxon>Eubacteriales</taxon>
        <taxon>Oscillospiraceae</taxon>
        <taxon>Oscillibacter</taxon>
    </lineage>
</organism>
<reference evidence="2 3" key="1">
    <citation type="journal article" date="2021" name="Sci. Rep.">
        <title>The distribution of antibiotic resistance genes in chicken gut microbiota commensals.</title>
        <authorList>
            <person name="Juricova H."/>
            <person name="Matiasovicova J."/>
            <person name="Kubasova T."/>
            <person name="Cejkova D."/>
            <person name="Rychlik I."/>
        </authorList>
    </citation>
    <scope>NUCLEOTIDE SEQUENCE [LARGE SCALE GENOMIC DNA]</scope>
    <source>
        <strain evidence="2 3">An411</strain>
    </source>
</reference>
<comment type="caution">
    <text evidence="2">The sequence shown here is derived from an EMBL/GenBank/DDBJ whole genome shotgun (WGS) entry which is preliminary data.</text>
</comment>
<protein>
    <recommendedName>
        <fullName evidence="1">FAD-dependent protein C-terminal domain-containing protein</fullName>
    </recommendedName>
</protein>
<name>A0ABS2FW83_9FIRM</name>
<dbReference type="InterPro" id="IPR036188">
    <property type="entry name" value="FAD/NAD-bd_sf"/>
</dbReference>
<gene>
    <name evidence="2" type="ORF">H9X91_06850</name>
</gene>
<proteinExistence type="predicted"/>
<feature type="domain" description="FAD-dependent protein C-terminal" evidence="1">
    <location>
        <begin position="282"/>
        <end position="479"/>
    </location>
</feature>
<dbReference type="RefSeq" id="WP_204803815.1">
    <property type="nucleotide sequence ID" value="NZ_JACSNX010000007.1"/>
</dbReference>
<dbReference type="PANTHER" id="PTHR42842:SF3">
    <property type="entry name" value="FAD_NAD(P)-BINDING OXIDOREDUCTASE FAMILY PROTEIN"/>
    <property type="match status" value="1"/>
</dbReference>
<sequence>MLRIDSVKLPPEAGMGALAAEAARLLRVREKDLLSLRVLRRSVDAREEVRLVYTVEVSVKDEASVLRRVRSRKVSRAVPQAAYAPPAPLPAPAVPPVVAGAGPAGLFAALVLARAGQRPILLERGRPVEQRKADVERFWTTGELDLTSNVQFGEGGAGAFSDGKLNTGTKDLRHRFILETLVSCGAPEDILIDAKPHVGTDFLHIALVNLRRRLLELGADIRFESRLADLDIRDGALAGITVEGPAGTYALPCRQLILCPGHSARDTFEMLYERGVPMEAKPFAVGVRIEHRQADCDAAQYRQYAGHPGLPASTYKLSCHLPNGRAAYSFCVCPGGQVVAAASEAQRVVTNGMSEFARDQENINGGLLVNVTPEDYGGTQDPLAGIAFQRRLEAAAYDLGGGGYRAPAQRVGDFLAGRPSTGPGRVKPSYRPGVTWTDLRQCLPDFVADTLAGALPLLGQKLRGYDDPDAVLTAVESRSSSPVRIPRDETYQSSLRGLYPCGEGAGYAGGILSAAADGMRCAEQLCQSIEKGS</sequence>
<dbReference type="PIRSF" id="PIRSF038984">
    <property type="entry name" value="FAD_binding_protein"/>
    <property type="match status" value="1"/>
</dbReference>
<dbReference type="Gene3D" id="3.50.50.60">
    <property type="entry name" value="FAD/NAD(P)-binding domain"/>
    <property type="match status" value="2"/>
</dbReference>
<dbReference type="Pfam" id="PF21688">
    <property type="entry name" value="FAD-depend_C"/>
    <property type="match status" value="1"/>
</dbReference>
<dbReference type="Gene3D" id="3.30.70.2700">
    <property type="match status" value="1"/>
</dbReference>
<keyword evidence="3" id="KW-1185">Reference proteome</keyword>
<dbReference type="Proteomes" id="UP000719500">
    <property type="component" value="Unassembled WGS sequence"/>
</dbReference>
<evidence type="ECO:0000313" key="3">
    <source>
        <dbReference type="Proteomes" id="UP000719500"/>
    </source>
</evidence>
<dbReference type="InterPro" id="IPR049516">
    <property type="entry name" value="FAD-depend_C"/>
</dbReference>
<dbReference type="PANTHER" id="PTHR42842">
    <property type="entry name" value="FAD/NAD(P)-BINDING OXIDOREDUCTASE"/>
    <property type="match status" value="1"/>
</dbReference>
<dbReference type="EMBL" id="JACSNX010000007">
    <property type="protein sequence ID" value="MBM6851157.1"/>
    <property type="molecule type" value="Genomic_DNA"/>
</dbReference>
<dbReference type="SUPFAM" id="SSF51905">
    <property type="entry name" value="FAD/NAD(P)-binding domain"/>
    <property type="match status" value="1"/>
</dbReference>
<evidence type="ECO:0000259" key="1">
    <source>
        <dbReference type="Pfam" id="PF21688"/>
    </source>
</evidence>
<accession>A0ABS2FW83</accession>
<dbReference type="InterPro" id="IPR028348">
    <property type="entry name" value="FAD-binding_protein"/>
</dbReference>
<evidence type="ECO:0000313" key="2">
    <source>
        <dbReference type="EMBL" id="MBM6851157.1"/>
    </source>
</evidence>